<protein>
    <submittedName>
        <fullName evidence="3">Uncharacterized protein</fullName>
    </submittedName>
</protein>
<dbReference type="AlphaFoldDB" id="A0A7W7MEV9"/>
<evidence type="ECO:0000313" key="2">
    <source>
        <dbReference type="EMBL" id="GIE39725.1"/>
    </source>
</evidence>
<accession>A0A7W7MEV9</accession>
<feature type="region of interest" description="Disordered" evidence="1">
    <location>
        <begin position="79"/>
        <end position="115"/>
    </location>
</feature>
<gene>
    <name evidence="2" type="ORF">Alo02nite_26230</name>
    <name evidence="3" type="ORF">BJ964_001870</name>
</gene>
<evidence type="ECO:0000313" key="5">
    <source>
        <dbReference type="Proteomes" id="UP000631312"/>
    </source>
</evidence>
<reference evidence="3 4" key="1">
    <citation type="submission" date="2020-08" db="EMBL/GenBank/DDBJ databases">
        <title>Sequencing the genomes of 1000 actinobacteria strains.</title>
        <authorList>
            <person name="Klenk H.-P."/>
        </authorList>
    </citation>
    <scope>NUCLEOTIDE SEQUENCE [LARGE SCALE GENOMIC DNA]</scope>
    <source>
        <strain evidence="3 4">DSM 43150</strain>
    </source>
</reference>
<evidence type="ECO:0000256" key="1">
    <source>
        <dbReference type="SAM" id="MobiDB-lite"/>
    </source>
</evidence>
<organism evidence="3 4">
    <name type="scientific">Actinoplanes lobatus</name>
    <dbReference type="NCBI Taxonomy" id="113568"/>
    <lineage>
        <taxon>Bacteria</taxon>
        <taxon>Bacillati</taxon>
        <taxon>Actinomycetota</taxon>
        <taxon>Actinomycetes</taxon>
        <taxon>Micromonosporales</taxon>
        <taxon>Micromonosporaceae</taxon>
        <taxon>Actinoplanes</taxon>
    </lineage>
</organism>
<evidence type="ECO:0000313" key="3">
    <source>
        <dbReference type="EMBL" id="MBB4747709.1"/>
    </source>
</evidence>
<dbReference type="InterPro" id="IPR046036">
    <property type="entry name" value="DUF5994"/>
</dbReference>
<dbReference type="EMBL" id="BOMP01000035">
    <property type="protein sequence ID" value="GIE39725.1"/>
    <property type="molecule type" value="Genomic_DNA"/>
</dbReference>
<dbReference type="Proteomes" id="UP000590511">
    <property type="component" value="Unassembled WGS sequence"/>
</dbReference>
<sequence>MWWPSSPDLATELRLLLPALDHVRGPVTRLLLAVGDWTTTPHRIVMGDRTVTVGYTTCRPTTVITVICADGGSFTACMAPQGPAPRSPSPPETGWDEAVWETEDGPGPHGYAIAG</sequence>
<dbReference type="Proteomes" id="UP000631312">
    <property type="component" value="Unassembled WGS sequence"/>
</dbReference>
<name>A0A7W7MEV9_9ACTN</name>
<dbReference type="Pfam" id="PF19457">
    <property type="entry name" value="DUF5994"/>
    <property type="match status" value="1"/>
</dbReference>
<feature type="compositionally biased region" description="Acidic residues" evidence="1">
    <location>
        <begin position="94"/>
        <end position="104"/>
    </location>
</feature>
<evidence type="ECO:0000313" key="4">
    <source>
        <dbReference type="Proteomes" id="UP000590511"/>
    </source>
</evidence>
<dbReference type="EMBL" id="JACHNC010000001">
    <property type="protein sequence ID" value="MBB4747709.1"/>
    <property type="molecule type" value="Genomic_DNA"/>
</dbReference>
<feature type="compositionally biased region" description="Pro residues" evidence="1">
    <location>
        <begin position="82"/>
        <end position="91"/>
    </location>
</feature>
<comment type="caution">
    <text evidence="3">The sequence shown here is derived from an EMBL/GenBank/DDBJ whole genome shotgun (WGS) entry which is preliminary data.</text>
</comment>
<proteinExistence type="predicted"/>
<keyword evidence="5" id="KW-1185">Reference proteome</keyword>
<reference evidence="2 5" key="2">
    <citation type="submission" date="2021-01" db="EMBL/GenBank/DDBJ databases">
        <title>Whole genome shotgun sequence of Actinoplanes lobatus NBRC 12513.</title>
        <authorList>
            <person name="Komaki H."/>
            <person name="Tamura T."/>
        </authorList>
    </citation>
    <scope>NUCLEOTIDE SEQUENCE [LARGE SCALE GENOMIC DNA]</scope>
    <source>
        <strain evidence="2 5">NBRC 12513</strain>
    </source>
</reference>